<dbReference type="EMBL" id="JBBHJY010000003">
    <property type="protein sequence ID" value="MEJ6010073.1"/>
    <property type="molecule type" value="Genomic_DNA"/>
</dbReference>
<dbReference type="InterPro" id="IPR051326">
    <property type="entry name" value="Kynurenine-oxoglutarate_AT"/>
</dbReference>
<protein>
    <submittedName>
        <fullName evidence="6">Aminotransferase</fullName>
    </submittedName>
</protein>
<evidence type="ECO:0000256" key="4">
    <source>
        <dbReference type="ARBA" id="ARBA00022898"/>
    </source>
</evidence>
<dbReference type="Gene3D" id="3.40.640.10">
    <property type="entry name" value="Type I PLP-dependent aspartate aminotransferase-like (Major domain)"/>
    <property type="match status" value="1"/>
</dbReference>
<organism evidence="6 7">
    <name type="scientific">Novosphingobium aquae</name>
    <dbReference type="NCBI Taxonomy" id="3133435"/>
    <lineage>
        <taxon>Bacteria</taxon>
        <taxon>Pseudomonadati</taxon>
        <taxon>Pseudomonadota</taxon>
        <taxon>Alphaproteobacteria</taxon>
        <taxon>Sphingomonadales</taxon>
        <taxon>Sphingomonadaceae</taxon>
        <taxon>Novosphingobium</taxon>
    </lineage>
</organism>
<dbReference type="GO" id="GO:0008483">
    <property type="term" value="F:transaminase activity"/>
    <property type="evidence" value="ECO:0007669"/>
    <property type="project" value="UniProtKB-KW"/>
</dbReference>
<dbReference type="InterPro" id="IPR015421">
    <property type="entry name" value="PyrdxlP-dep_Trfase_major"/>
</dbReference>
<dbReference type="Gene3D" id="3.90.1150.10">
    <property type="entry name" value="Aspartate Aminotransferase, domain 1"/>
    <property type="match status" value="1"/>
</dbReference>
<dbReference type="InterPro" id="IPR015422">
    <property type="entry name" value="PyrdxlP-dep_Trfase_small"/>
</dbReference>
<evidence type="ECO:0000313" key="6">
    <source>
        <dbReference type="EMBL" id="MEJ6010073.1"/>
    </source>
</evidence>
<accession>A0ABU8S9A6</accession>
<dbReference type="RefSeq" id="WP_339966502.1">
    <property type="nucleotide sequence ID" value="NZ_JBBHJY010000003.1"/>
</dbReference>
<dbReference type="NCBIfam" id="NF006488">
    <property type="entry name" value="PRK08912.1"/>
    <property type="match status" value="1"/>
</dbReference>
<sequence length="387" mass="41181">MDLNPIYSGMGVTIFEKMSALCRDGSRINLGQGFPDDSGPPELLAAAGKALLERSNQYPPSPGVPELRDAVATWYYRSQGLDLSRDNVVVTSGATEALAVTILASISPGDEVILFAPVYDAYAPLVRRAGGTPVFVTLRPPHWRYDGDAIEAAVTPRTRAIILNDPLNPTGTCASVEELSTIAQVCVRHDLLAICDEVWEAVRFDGQSHRSLLSFPGMAARTIKIGSAGKIFGVTGWKIGWLCAAPALASVLARAHQFLTFTTPPALQYAVAEGLASDALIDERREGWAQTRAFLNSALAGEGFAALPNGATWFSCIDLPGSGITLDDAGFAERSVHEGMVASIPVSAFYETDAVTSVLRLCHCKAESTLAEGVARLARFRGGLASR</sequence>
<dbReference type="SUPFAM" id="SSF53383">
    <property type="entry name" value="PLP-dependent transferases"/>
    <property type="match status" value="1"/>
</dbReference>
<evidence type="ECO:0000259" key="5">
    <source>
        <dbReference type="Pfam" id="PF00155"/>
    </source>
</evidence>
<evidence type="ECO:0000256" key="2">
    <source>
        <dbReference type="ARBA" id="ARBA00022576"/>
    </source>
</evidence>
<proteinExistence type="predicted"/>
<dbReference type="PANTHER" id="PTHR43807:SF20">
    <property type="entry name" value="FI04487P"/>
    <property type="match status" value="1"/>
</dbReference>
<dbReference type="InterPro" id="IPR015424">
    <property type="entry name" value="PyrdxlP-dep_Trfase"/>
</dbReference>
<dbReference type="Pfam" id="PF00155">
    <property type="entry name" value="Aminotran_1_2"/>
    <property type="match status" value="1"/>
</dbReference>
<evidence type="ECO:0000313" key="7">
    <source>
        <dbReference type="Proteomes" id="UP001379235"/>
    </source>
</evidence>
<gene>
    <name evidence="6" type="ORF">WG900_09070</name>
</gene>
<feature type="domain" description="Aminotransferase class I/classII large" evidence="5">
    <location>
        <begin position="28"/>
        <end position="376"/>
    </location>
</feature>
<keyword evidence="7" id="KW-1185">Reference proteome</keyword>
<dbReference type="CDD" id="cd00609">
    <property type="entry name" value="AAT_like"/>
    <property type="match status" value="1"/>
</dbReference>
<evidence type="ECO:0000256" key="3">
    <source>
        <dbReference type="ARBA" id="ARBA00022679"/>
    </source>
</evidence>
<dbReference type="PANTHER" id="PTHR43807">
    <property type="entry name" value="FI04487P"/>
    <property type="match status" value="1"/>
</dbReference>
<name>A0ABU8S9A6_9SPHN</name>
<dbReference type="InterPro" id="IPR004839">
    <property type="entry name" value="Aminotransferase_I/II_large"/>
</dbReference>
<keyword evidence="4" id="KW-0663">Pyridoxal phosphate</keyword>
<keyword evidence="3" id="KW-0808">Transferase</keyword>
<comment type="cofactor">
    <cofactor evidence="1">
        <name>pyridoxal 5'-phosphate</name>
        <dbReference type="ChEBI" id="CHEBI:597326"/>
    </cofactor>
</comment>
<evidence type="ECO:0000256" key="1">
    <source>
        <dbReference type="ARBA" id="ARBA00001933"/>
    </source>
</evidence>
<keyword evidence="2 6" id="KW-0032">Aminotransferase</keyword>
<comment type="caution">
    <text evidence="6">The sequence shown here is derived from an EMBL/GenBank/DDBJ whole genome shotgun (WGS) entry which is preliminary data.</text>
</comment>
<reference evidence="6 7" key="1">
    <citation type="submission" date="2024-03" db="EMBL/GenBank/DDBJ databases">
        <authorList>
            <person name="Jo J.-H."/>
        </authorList>
    </citation>
    <scope>NUCLEOTIDE SEQUENCE [LARGE SCALE GENOMIC DNA]</scope>
    <source>
        <strain evidence="6 7">AS3R-12</strain>
    </source>
</reference>
<dbReference type="Proteomes" id="UP001379235">
    <property type="component" value="Unassembled WGS sequence"/>
</dbReference>